<evidence type="ECO:0000313" key="4">
    <source>
        <dbReference type="Proteomes" id="UP001165289"/>
    </source>
</evidence>
<dbReference type="CDD" id="cd00063">
    <property type="entry name" value="FN3"/>
    <property type="match status" value="1"/>
</dbReference>
<keyword evidence="1" id="KW-1133">Transmembrane helix</keyword>
<dbReference type="InterPro" id="IPR036116">
    <property type="entry name" value="FN3_sf"/>
</dbReference>
<dbReference type="SUPFAM" id="SSF49265">
    <property type="entry name" value="Fibronectin type III"/>
    <property type="match status" value="1"/>
</dbReference>
<protein>
    <recommendedName>
        <fullName evidence="2">Fibronectin type-III domain-containing protein</fullName>
    </recommendedName>
</protein>
<comment type="caution">
    <text evidence="3">The sequence shown here is derived from an EMBL/GenBank/DDBJ whole genome shotgun (WGS) entry which is preliminary data.</text>
</comment>
<keyword evidence="1" id="KW-0812">Transmembrane</keyword>
<feature type="transmembrane region" description="Helical" evidence="1">
    <location>
        <begin position="2387"/>
        <end position="2413"/>
    </location>
</feature>
<dbReference type="PROSITE" id="PS50853">
    <property type="entry name" value="FN3"/>
    <property type="match status" value="1"/>
</dbReference>
<evidence type="ECO:0000256" key="1">
    <source>
        <dbReference type="SAM" id="Phobius"/>
    </source>
</evidence>
<dbReference type="InterPro" id="IPR003961">
    <property type="entry name" value="FN3_dom"/>
</dbReference>
<proteinExistence type="predicted"/>
<evidence type="ECO:0000313" key="3">
    <source>
        <dbReference type="EMBL" id="KAI6660256.1"/>
    </source>
</evidence>
<name>A0AAV7KGQ2_9METZ</name>
<dbReference type="EMBL" id="JAKMXF010000035">
    <property type="protein sequence ID" value="KAI6660256.1"/>
    <property type="molecule type" value="Genomic_DNA"/>
</dbReference>
<keyword evidence="1" id="KW-0472">Membrane</keyword>
<dbReference type="Gene3D" id="2.10.25.10">
    <property type="entry name" value="Laminin"/>
    <property type="match status" value="1"/>
</dbReference>
<accession>A0AAV7KGQ2</accession>
<organism evidence="3 4">
    <name type="scientific">Oopsacas minuta</name>
    <dbReference type="NCBI Taxonomy" id="111878"/>
    <lineage>
        <taxon>Eukaryota</taxon>
        <taxon>Metazoa</taxon>
        <taxon>Porifera</taxon>
        <taxon>Hexactinellida</taxon>
        <taxon>Hexasterophora</taxon>
        <taxon>Lyssacinosida</taxon>
        <taxon>Leucopsacidae</taxon>
        <taxon>Oopsacas</taxon>
    </lineage>
</organism>
<dbReference type="PANTHER" id="PTHR16897">
    <property type="entry name" value="OS10G0105400 PROTEIN"/>
    <property type="match status" value="1"/>
</dbReference>
<evidence type="ECO:0000259" key="2">
    <source>
        <dbReference type="PROSITE" id="PS50853"/>
    </source>
</evidence>
<dbReference type="PANTHER" id="PTHR16897:SF2">
    <property type="entry name" value="OS03G0226600 PROTEIN"/>
    <property type="match status" value="1"/>
</dbReference>
<dbReference type="Gene3D" id="2.60.40.10">
    <property type="entry name" value="Immunoglobulins"/>
    <property type="match status" value="1"/>
</dbReference>
<keyword evidence="4" id="KW-1185">Reference proteome</keyword>
<sequence>MIDPESGIKEYRLTIFATSQGSTSKFYPKDPLIDITIQPQSIGESGVLTCWSDDTLQLSSGTLYTVRITPVNRADLSTSYSSTGIIPDNTAPIIDFVRIDTYGDESEERTEDGSVEIGNSDGIPVQWVATDIDSGIAGFEAAVGTSSEGTDILDYQLYSADINVIIPVELQLFEDTGKYYYVTVRAKNGAGLLSDRRVSTKIKVLRANVAGVVTVGHSGVGISGNYQPERDTITLRFEGFSSELCSIQYYEWSIGTTFAEDQIQETSTAGVVTEEDGAGVAQALIPLVLGESIYTEVKAVTACSTDNRQSTINSFGHVIIVDWTAPLISLRGLGLRTNGTVFENPEPDARIYQFNPSTLVAQWNGTDPQSGIQHFQYKVGSYPYSDDIRTPRTTSRMSLGTNAVDPIQTGKPNILQITTFNKAGVSTFLIAPGITIDTRIPNIQLLEFACTSYALNSTGSLTCNWHGAFDRYSEIVNYQLDLGNSELDKTYYSELLESSTLRVAITNFSTPLIQGVLTYTLRIINSVGLTNYAFATLIVDNTPPIPGSVSVLIDQTISSFLPTGQLNTTFSYMNDSAVTQCKTIITNIRVKWEEFIDGETPMEYYEIGLGENRGQINIMNYLNVGLVDEYYIEGLDLTRYTSIYVIVRGFNRLGLLQVANSQEIYISLHNPITAIVYDGSNSEDLEAQSGTSYIEASWDFNDYCPGVNYSWAIFYFNQTFIQNYTTVITRDSSNDNLALGHESRVYVIVNFASPLGYIRSARSNGITVQVEPLIPGIVYDGPYPGVDFNHQASLTTIIANWNSFGGTNPTRLSEKVIQYELGIGNETTGDGRFNVVALHSVYLNTSITMDGLTLELDVIYYVTVRATSGTFSIATVTSNGIEPIEFENIIQAGSVSIPLFQSVTTYLGINWMDFSSLLPIVSYEYAISTNDSLANFSCESLENAANPLGEVFTVRQYTRTGSTSSVVVSGLELQGDTKYYAYIRVIDDSFRCMAAVSNPVVIDITPPVLGWFNIGYNVTSLRPDSTQPQISYITTNNTVYVTWVGFYDPESAISNYQIQLVEQDGCNLDNCDELTGLTTITNVTNHTFYVLDVLPDKFYFVALRAINRAGLTSCAVSQPIKLDMSIPNEAVVKHASDWTSSPPYQGSTVSMQGILALVTDLHDAVCMDRMYNVSSPSEDWDTITQDVTPTIPVGPNNPTGITLAYTDKQAMFNSNEAFLEISMTRDIQQDRMLSAAVYTEVQIVNFNEMSVRIKAAGGYRAVTSVLVWDGPDMMIQDYEILIPSDNNTQINSTISEAIEPTTTCQYLPPPNPNPPPYKAFGLQIHPAFNSTSAMALIWYRGDTIEETAHIWIELDFDPSTDYHVYHITLEKVDSVTPTTVKEATWSVKLNVDNDFLGSLVDLPQFGSSLKYVLHVRNYNGRVEPFTSPFFPPTTTAYFSEIILPVDSNRVCKYGSPFYSERAPFIKFEVGVGSGYGLTDVSLAAGQEYQPIQLPCIPCNQECSQDPASCNSSCNSTVYYISFEATGLELLSGCTHPLNQTNVTCIPYNYTESGIPEDELYLHNLTFVPYVYYMTVRGYTAAGHVAYGYSRGIHLDPTPPNCTLIQHIERDIRSDFVSNTTLQYSITSLAVQYECRDTGSDIYGYQIAYTDNLDDIDSLDYNSVGTDALVNITGLSLNPQLKYYVVVIATNGAGLTTILESGGVSIQNNEPDVSRSVIQSMNSIEIDTQMPNTSISASLTSLGLSWTGFYGAEYQEDPVIRNQTLFWEIGSKFGTDDILPIFEINYLNSFSIRIEDITVIGNTSFYVSNITDLAQLANRTEYTYTQGDLIMRVEPGRVLYQTLVLCALQPECVTAGTTSVTFYREGYDEYSVYNGDSEFSLSLAPGSIYLSGSTNRFIPPQLYPTGVDIYFSDDITDKAGFVYGNLTYSDMMENYDIISTLLDSPYVPYIANPSTLGQVDRFLHSRVKDFLGPAFFLSPIGGADLPSSLRIVVDRSFFSLAEGQRPELIAWNPDNQIWIDTRSSCNFTEEDIITDDTLTTYFCPCTDNQQRCNKPWQFILILADSEFVDTSPVPDTVPCISISGDSGTIEHVLSYTDAQNDPVAYDLTSVVFTQANSQNLVDVPSTLDVAIVNGVLSVTPCTGCFGNATIQYDITETGTPALLGSPLSASNEITVEILAVNNPPIILLNNTFEDIITLYREENDSIASIDITVDSYDIDEDDLVRFSYLNCTYCELIVSEINPSDNPNIPSEYVPSSSTVSLYYTAYSDYYGPDRMGVVAEDISGAYSLAHIFSLYIRYKPCLNNATCIGPAVDPECNTLLTPDDFTEAYSCNCTPAWMSRRCNTANPCYAQPCPFNTTCNVTDDGRFQCICQPEWPCFRYNSISGGAIAAIVISILIVILIIAAVALVVGIYLKKKQMKVHLIVNPKACAKQGEEFEIEEHVDATDVTSNVNVCYKEEFNETVF</sequence>
<feature type="domain" description="Fibronectin type-III" evidence="2">
    <location>
        <begin position="1024"/>
        <end position="1129"/>
    </location>
</feature>
<gene>
    <name evidence="3" type="ORF">LOD99_10426</name>
</gene>
<dbReference type="InterPro" id="IPR013783">
    <property type="entry name" value="Ig-like_fold"/>
</dbReference>
<reference evidence="3 4" key="1">
    <citation type="journal article" date="2023" name="BMC Biol.">
        <title>The compact genome of the sponge Oopsacas minuta (Hexactinellida) is lacking key metazoan core genes.</title>
        <authorList>
            <person name="Santini S."/>
            <person name="Schenkelaars Q."/>
            <person name="Jourda C."/>
            <person name="Duchesne M."/>
            <person name="Belahbib H."/>
            <person name="Rocher C."/>
            <person name="Selva M."/>
            <person name="Riesgo A."/>
            <person name="Vervoort M."/>
            <person name="Leys S.P."/>
            <person name="Kodjabachian L."/>
            <person name="Le Bivic A."/>
            <person name="Borchiellini C."/>
            <person name="Claverie J.M."/>
            <person name="Renard E."/>
        </authorList>
    </citation>
    <scope>NUCLEOTIDE SEQUENCE [LARGE SCALE GENOMIC DNA]</scope>
    <source>
        <strain evidence="3">SPO-2</strain>
    </source>
</reference>
<dbReference type="Proteomes" id="UP001165289">
    <property type="component" value="Unassembled WGS sequence"/>
</dbReference>